<evidence type="ECO:0000313" key="3">
    <source>
        <dbReference type="Proteomes" id="UP000636709"/>
    </source>
</evidence>
<dbReference type="Gene3D" id="3.80.10.10">
    <property type="entry name" value="Ribonuclease Inhibitor"/>
    <property type="match status" value="1"/>
</dbReference>
<dbReference type="PANTHER" id="PTHR38926">
    <property type="entry name" value="F-BOX DOMAIN CONTAINING PROTEIN, EXPRESSED"/>
    <property type="match status" value="1"/>
</dbReference>
<protein>
    <recommendedName>
        <fullName evidence="1">F-box domain-containing protein</fullName>
    </recommendedName>
</protein>
<dbReference type="InterPro" id="IPR032675">
    <property type="entry name" value="LRR_dom_sf"/>
</dbReference>
<comment type="caution">
    <text evidence="2">The sequence shown here is derived from an EMBL/GenBank/DDBJ whole genome shotgun (WGS) entry which is preliminary data.</text>
</comment>
<name>A0A835KRT8_9POAL</name>
<dbReference type="Pfam" id="PF12937">
    <property type="entry name" value="F-box-like"/>
    <property type="match status" value="1"/>
</dbReference>
<dbReference type="InterPro" id="IPR036047">
    <property type="entry name" value="F-box-like_dom_sf"/>
</dbReference>
<keyword evidence="3" id="KW-1185">Reference proteome</keyword>
<sequence>MDAPTVGDMSATVVAAARDWSELPLAALASVIGKLGALDILMVASLVCHTWLEAAKVPELWRSVLMVNPKINLDALCAMAKVAVDRSAGQLKYFAGEQFVTDELLKYIADRSPALKVVLLVSCERVSNDGFSKLVAKCPQLEELALAFCENVCGRDCTNDELAFVLDSCPHLKDLNLRDCFQLVVDHVLRARFGGIKSMTLPRARGLNP</sequence>
<dbReference type="Proteomes" id="UP000636709">
    <property type="component" value="Unassembled WGS sequence"/>
</dbReference>
<evidence type="ECO:0000313" key="2">
    <source>
        <dbReference type="EMBL" id="KAF8775010.1"/>
    </source>
</evidence>
<dbReference type="PANTHER" id="PTHR38926:SF71">
    <property type="entry name" value="OS08G0194350 PROTEIN"/>
    <property type="match status" value="1"/>
</dbReference>
<evidence type="ECO:0000259" key="1">
    <source>
        <dbReference type="Pfam" id="PF12937"/>
    </source>
</evidence>
<accession>A0A835KRT8</accession>
<dbReference type="SUPFAM" id="SSF81383">
    <property type="entry name" value="F-box domain"/>
    <property type="match status" value="1"/>
</dbReference>
<dbReference type="SUPFAM" id="SSF52047">
    <property type="entry name" value="RNI-like"/>
    <property type="match status" value="1"/>
</dbReference>
<dbReference type="InterPro" id="IPR001810">
    <property type="entry name" value="F-box_dom"/>
</dbReference>
<dbReference type="AlphaFoldDB" id="A0A835KRT8"/>
<reference evidence="2" key="1">
    <citation type="submission" date="2020-07" db="EMBL/GenBank/DDBJ databases">
        <title>Genome sequence and genetic diversity analysis of an under-domesticated orphan crop, white fonio (Digitaria exilis).</title>
        <authorList>
            <person name="Bennetzen J.L."/>
            <person name="Chen S."/>
            <person name="Ma X."/>
            <person name="Wang X."/>
            <person name="Yssel A.E.J."/>
            <person name="Chaluvadi S.R."/>
            <person name="Johnson M."/>
            <person name="Gangashetty P."/>
            <person name="Hamidou F."/>
            <person name="Sanogo M.D."/>
            <person name="Zwaenepoel A."/>
            <person name="Wallace J."/>
            <person name="Van De Peer Y."/>
            <person name="Van Deynze A."/>
        </authorList>
    </citation>
    <scope>NUCLEOTIDE SEQUENCE</scope>
    <source>
        <tissue evidence="2">Leaves</tissue>
    </source>
</reference>
<dbReference type="OrthoDB" id="2095648at2759"/>
<proteinExistence type="predicted"/>
<feature type="domain" description="F-box" evidence="1">
    <location>
        <begin position="20"/>
        <end position="64"/>
    </location>
</feature>
<gene>
    <name evidence="2" type="ORF">HU200_005059</name>
</gene>
<organism evidence="2 3">
    <name type="scientific">Digitaria exilis</name>
    <dbReference type="NCBI Taxonomy" id="1010633"/>
    <lineage>
        <taxon>Eukaryota</taxon>
        <taxon>Viridiplantae</taxon>
        <taxon>Streptophyta</taxon>
        <taxon>Embryophyta</taxon>
        <taxon>Tracheophyta</taxon>
        <taxon>Spermatophyta</taxon>
        <taxon>Magnoliopsida</taxon>
        <taxon>Liliopsida</taxon>
        <taxon>Poales</taxon>
        <taxon>Poaceae</taxon>
        <taxon>PACMAD clade</taxon>
        <taxon>Panicoideae</taxon>
        <taxon>Panicodae</taxon>
        <taxon>Paniceae</taxon>
        <taxon>Anthephorinae</taxon>
        <taxon>Digitaria</taxon>
    </lineage>
</organism>
<dbReference type="EMBL" id="JACEFO010000338">
    <property type="protein sequence ID" value="KAF8775010.1"/>
    <property type="molecule type" value="Genomic_DNA"/>
</dbReference>
<dbReference type="Gene3D" id="1.20.1280.50">
    <property type="match status" value="1"/>
</dbReference>